<feature type="compositionally biased region" description="Polar residues" evidence="1">
    <location>
        <begin position="38"/>
        <end position="59"/>
    </location>
</feature>
<keyword evidence="3" id="KW-1185">Reference proteome</keyword>
<name>A0A5B7FUA1_PORTR</name>
<sequence length="152" mass="16346">MFAREAEPATGPHHYMQARRSCSGAIGQPPTPPGTALGSMSQSHPSTATQRDTTRTHINTARPLPRQIDTAARPRVISISRPCPEGHTTTHPHPQTIPRNDFIPQLSFSHTPSPTSSSHPSVNPFIVSSIFTTTTSSSSSSSSSSTSPWRPR</sequence>
<dbReference type="AlphaFoldDB" id="A0A5B7FUA1"/>
<evidence type="ECO:0000313" key="3">
    <source>
        <dbReference type="Proteomes" id="UP000324222"/>
    </source>
</evidence>
<feature type="compositionally biased region" description="Low complexity" evidence="1">
    <location>
        <begin position="87"/>
        <end position="98"/>
    </location>
</feature>
<evidence type="ECO:0000256" key="1">
    <source>
        <dbReference type="SAM" id="MobiDB-lite"/>
    </source>
</evidence>
<reference evidence="2 3" key="1">
    <citation type="submission" date="2019-05" db="EMBL/GenBank/DDBJ databases">
        <title>Another draft genome of Portunus trituberculatus and its Hox gene families provides insights of decapod evolution.</title>
        <authorList>
            <person name="Jeong J.-H."/>
            <person name="Song I."/>
            <person name="Kim S."/>
            <person name="Choi T."/>
            <person name="Kim D."/>
            <person name="Ryu S."/>
            <person name="Kim W."/>
        </authorList>
    </citation>
    <scope>NUCLEOTIDE SEQUENCE [LARGE SCALE GENOMIC DNA]</scope>
    <source>
        <tissue evidence="2">Muscle</tissue>
    </source>
</reference>
<organism evidence="2 3">
    <name type="scientific">Portunus trituberculatus</name>
    <name type="common">Swimming crab</name>
    <name type="synonym">Neptunus trituberculatus</name>
    <dbReference type="NCBI Taxonomy" id="210409"/>
    <lineage>
        <taxon>Eukaryota</taxon>
        <taxon>Metazoa</taxon>
        <taxon>Ecdysozoa</taxon>
        <taxon>Arthropoda</taxon>
        <taxon>Crustacea</taxon>
        <taxon>Multicrustacea</taxon>
        <taxon>Malacostraca</taxon>
        <taxon>Eumalacostraca</taxon>
        <taxon>Eucarida</taxon>
        <taxon>Decapoda</taxon>
        <taxon>Pleocyemata</taxon>
        <taxon>Brachyura</taxon>
        <taxon>Eubrachyura</taxon>
        <taxon>Portunoidea</taxon>
        <taxon>Portunidae</taxon>
        <taxon>Portuninae</taxon>
        <taxon>Portunus</taxon>
    </lineage>
</organism>
<protein>
    <submittedName>
        <fullName evidence="2">Uncharacterized protein</fullName>
    </submittedName>
</protein>
<comment type="caution">
    <text evidence="2">The sequence shown here is derived from an EMBL/GenBank/DDBJ whole genome shotgun (WGS) entry which is preliminary data.</text>
</comment>
<dbReference type="Proteomes" id="UP000324222">
    <property type="component" value="Unassembled WGS sequence"/>
</dbReference>
<gene>
    <name evidence="2" type="ORF">E2C01_042764</name>
</gene>
<feature type="compositionally biased region" description="Low complexity" evidence="1">
    <location>
        <begin position="109"/>
        <end position="121"/>
    </location>
</feature>
<dbReference type="EMBL" id="VSRR010008589">
    <property type="protein sequence ID" value="MPC48977.1"/>
    <property type="molecule type" value="Genomic_DNA"/>
</dbReference>
<evidence type="ECO:0000313" key="2">
    <source>
        <dbReference type="EMBL" id="MPC48977.1"/>
    </source>
</evidence>
<proteinExistence type="predicted"/>
<feature type="compositionally biased region" description="Low complexity" evidence="1">
    <location>
        <begin position="128"/>
        <end position="152"/>
    </location>
</feature>
<feature type="region of interest" description="Disordered" evidence="1">
    <location>
        <begin position="1"/>
        <end position="152"/>
    </location>
</feature>
<accession>A0A5B7FUA1</accession>